<comment type="caution">
    <text evidence="9">The sequence shown here is derived from an EMBL/GenBank/DDBJ whole genome shotgun (WGS) entry which is preliminary data.</text>
</comment>
<evidence type="ECO:0000256" key="7">
    <source>
        <dbReference type="SAM" id="Phobius"/>
    </source>
</evidence>
<keyword evidence="10" id="KW-1185">Reference proteome</keyword>
<evidence type="ECO:0000256" key="4">
    <source>
        <dbReference type="ARBA" id="ARBA00022692"/>
    </source>
</evidence>
<keyword evidence="3" id="KW-1003">Cell membrane</keyword>
<dbReference type="PANTHER" id="PTHR32309">
    <property type="entry name" value="TYROSINE-PROTEIN KINASE"/>
    <property type="match status" value="1"/>
</dbReference>
<evidence type="ECO:0000256" key="2">
    <source>
        <dbReference type="ARBA" id="ARBA00006683"/>
    </source>
</evidence>
<evidence type="ECO:0000256" key="5">
    <source>
        <dbReference type="ARBA" id="ARBA00022989"/>
    </source>
</evidence>
<evidence type="ECO:0000256" key="6">
    <source>
        <dbReference type="ARBA" id="ARBA00023136"/>
    </source>
</evidence>
<dbReference type="Proteomes" id="UP000647235">
    <property type="component" value="Unassembled WGS sequence"/>
</dbReference>
<evidence type="ECO:0000256" key="3">
    <source>
        <dbReference type="ARBA" id="ARBA00022475"/>
    </source>
</evidence>
<sequence>MNQKQSNDELEIDLLEVAGMLLEKWHYLLVCFLAGAVLFNAFAFFGIKPTYESTAKLYIVTTSENSVVNLNDLNLGTSLTSDYEQLMLSYPVLDKVIKKLDLNTTSENLKKAYTLTNPDDTRILEIKATSTDPEKAKELADTMAEVAMDYLPDTMSAMTPNFAQHAKVADHKANPSYGKYTIMGALLGLIACAGVLIAGYLMDDTIHSSEDMEKYFDLVPLTSIPDSDLFIESESDMKKTRKRRGRR</sequence>
<comment type="subcellular location">
    <subcellularLocation>
        <location evidence="1">Cell membrane</location>
        <topology evidence="1">Multi-pass membrane protein</topology>
    </subcellularLocation>
</comment>
<dbReference type="InterPro" id="IPR050445">
    <property type="entry name" value="Bact_polysacc_biosynth/exp"/>
</dbReference>
<reference evidence="9 10" key="1">
    <citation type="submission" date="2020-08" db="EMBL/GenBank/DDBJ databases">
        <title>Genome public.</title>
        <authorList>
            <person name="Liu C."/>
            <person name="Sun Q."/>
        </authorList>
    </citation>
    <scope>NUCLEOTIDE SEQUENCE [LARGE SCALE GENOMIC DNA]</scope>
    <source>
        <strain evidence="9 10">NSJ-36</strain>
    </source>
</reference>
<accession>A0ABR7EUJ7</accession>
<proteinExistence type="inferred from homology"/>
<dbReference type="EMBL" id="JACOOY010000004">
    <property type="protein sequence ID" value="MBC5664399.1"/>
    <property type="molecule type" value="Genomic_DNA"/>
</dbReference>
<keyword evidence="4 7" id="KW-0812">Transmembrane</keyword>
<evidence type="ECO:0000313" key="10">
    <source>
        <dbReference type="Proteomes" id="UP000647235"/>
    </source>
</evidence>
<evidence type="ECO:0000256" key="1">
    <source>
        <dbReference type="ARBA" id="ARBA00004651"/>
    </source>
</evidence>
<protein>
    <submittedName>
        <fullName evidence="9">Capsular polysaccharide biosynthesis protein</fullName>
    </submittedName>
</protein>
<dbReference type="InterPro" id="IPR003856">
    <property type="entry name" value="LPS_length_determ_N"/>
</dbReference>
<gene>
    <name evidence="9" type="ORF">H8S07_03745</name>
</gene>
<keyword evidence="6 7" id="KW-0472">Membrane</keyword>
<dbReference type="PANTHER" id="PTHR32309:SF13">
    <property type="entry name" value="FERRIC ENTEROBACTIN TRANSPORT PROTEIN FEPE"/>
    <property type="match status" value="1"/>
</dbReference>
<feature type="transmembrane region" description="Helical" evidence="7">
    <location>
        <begin position="25"/>
        <end position="47"/>
    </location>
</feature>
<name>A0ABR7EUJ7_9FIRM</name>
<evidence type="ECO:0000259" key="8">
    <source>
        <dbReference type="Pfam" id="PF02706"/>
    </source>
</evidence>
<feature type="domain" description="Polysaccharide chain length determinant N-terminal" evidence="8">
    <location>
        <begin position="11"/>
        <end position="100"/>
    </location>
</feature>
<organism evidence="9 10">
    <name type="scientific">Dorea hominis</name>
    <dbReference type="NCBI Taxonomy" id="2763040"/>
    <lineage>
        <taxon>Bacteria</taxon>
        <taxon>Bacillati</taxon>
        <taxon>Bacillota</taxon>
        <taxon>Clostridia</taxon>
        <taxon>Lachnospirales</taxon>
        <taxon>Lachnospiraceae</taxon>
        <taxon>Dorea</taxon>
    </lineage>
</organism>
<dbReference type="Pfam" id="PF02706">
    <property type="entry name" value="Wzz"/>
    <property type="match status" value="1"/>
</dbReference>
<feature type="transmembrane region" description="Helical" evidence="7">
    <location>
        <begin position="180"/>
        <end position="202"/>
    </location>
</feature>
<dbReference type="RefSeq" id="WP_021859696.1">
    <property type="nucleotide sequence ID" value="NZ_JACOOY010000004.1"/>
</dbReference>
<comment type="similarity">
    <text evidence="2">Belongs to the CpsC/CapA family.</text>
</comment>
<keyword evidence="5 7" id="KW-1133">Transmembrane helix</keyword>
<evidence type="ECO:0000313" key="9">
    <source>
        <dbReference type="EMBL" id="MBC5664399.1"/>
    </source>
</evidence>